<dbReference type="AlphaFoldDB" id="F2GAW3"/>
<dbReference type="RefSeq" id="WP_012517358.1">
    <property type="nucleotide sequence ID" value="NC_011138.3"/>
</dbReference>
<dbReference type="Pfam" id="PF01152">
    <property type="entry name" value="Bac_globin"/>
    <property type="match status" value="1"/>
</dbReference>
<dbReference type="InterPro" id="IPR001486">
    <property type="entry name" value="Hemoglobin_trunc"/>
</dbReference>
<dbReference type="HOGENOM" id="CLU_103526_2_0_6"/>
<dbReference type="EMBL" id="CP001103">
    <property type="protein sequence ID" value="AEA97004.1"/>
    <property type="molecule type" value="Genomic_DNA"/>
</dbReference>
<reference evidence="7 8" key="2">
    <citation type="journal article" date="2015" name="Antonie Van Leeuwenhoek">
        <title>Ecophysiological diversity of a novel member of the genus Alteromonas, and description of Alteromonas mediterranea sp. nov.</title>
        <authorList>
            <person name="Ivanova E.P."/>
            <person name="Lopez-Perez M."/>
            <person name="Zabalos M."/>
            <person name="Nguyen S.H."/>
            <person name="Webb H.K."/>
            <person name="Ryan J."/>
            <person name="Lagutin K."/>
            <person name="Vyssotski M."/>
            <person name="Crawford R.J."/>
            <person name="Rodriguez-Valera F."/>
        </authorList>
    </citation>
    <scope>NUCLEOTIDE SEQUENCE [LARGE SCALE GENOMIC DNA]</scope>
    <source>
        <strain evidence="8">DSM 17117 / CIP 110805 / LMG 28347 / Deep ecotype</strain>
    </source>
</reference>
<keyword evidence="4 5" id="KW-0408">Iron</keyword>
<dbReference type="GO" id="GO:0020037">
    <property type="term" value="F:heme binding"/>
    <property type="evidence" value="ECO:0007669"/>
    <property type="project" value="InterPro"/>
</dbReference>
<dbReference type="Proteomes" id="UP000001870">
    <property type="component" value="Chromosome"/>
</dbReference>
<reference evidence="7 8" key="1">
    <citation type="journal article" date="2008" name="ISME J.">
        <title>Comparative genomics of two ecotypes of the marine planktonic copiotroph Alteromonas macleodii suggests alternative lifestyles associated with different kinds of particulate organic matter.</title>
        <authorList>
            <person name="Ivars-Martinez E."/>
            <person name="Martin-Cuadrado A.B."/>
            <person name="D'Auria G."/>
            <person name="Mira A."/>
            <person name="Ferriera S."/>
            <person name="Johnson J."/>
            <person name="Friedman R."/>
            <person name="Rodriguez-Valera F."/>
        </authorList>
    </citation>
    <scope>NUCLEOTIDE SEQUENCE [LARGE SCALE GENOMIC DNA]</scope>
    <source>
        <strain evidence="8">DSM 17117 / CIP 110805 / LMG 28347 / Deep ecotype</strain>
    </source>
</reference>
<evidence type="ECO:0000256" key="3">
    <source>
        <dbReference type="ARBA" id="ARBA00022723"/>
    </source>
</evidence>
<evidence type="ECO:0000256" key="4">
    <source>
        <dbReference type="ARBA" id="ARBA00023004"/>
    </source>
</evidence>
<dbReference type="Gene3D" id="1.10.490.10">
    <property type="entry name" value="Globins"/>
    <property type="match status" value="1"/>
</dbReference>
<dbReference type="CDD" id="cd00454">
    <property type="entry name" value="TrHb1_N"/>
    <property type="match status" value="1"/>
</dbReference>
<dbReference type="GO" id="GO:0019825">
    <property type="term" value="F:oxygen binding"/>
    <property type="evidence" value="ECO:0007669"/>
    <property type="project" value="InterPro"/>
</dbReference>
<gene>
    <name evidence="7" type="ordered locus">MADE_1004280</name>
</gene>
<organism evidence="7 8">
    <name type="scientific">Alteromonas mediterranea (strain DSM 17117 / CIP 110805 / LMG 28347 / Deep ecotype)</name>
    <dbReference type="NCBI Taxonomy" id="1774373"/>
    <lineage>
        <taxon>Bacteria</taxon>
        <taxon>Pseudomonadati</taxon>
        <taxon>Pseudomonadota</taxon>
        <taxon>Gammaproteobacteria</taxon>
        <taxon>Alteromonadales</taxon>
        <taxon>Alteromonadaceae</taxon>
        <taxon>Alteromonas/Salinimonas group</taxon>
        <taxon>Alteromonas</taxon>
    </lineage>
</organism>
<feature type="chain" id="PRO_5003278882" evidence="6">
    <location>
        <begin position="23"/>
        <end position="143"/>
    </location>
</feature>
<evidence type="ECO:0000256" key="1">
    <source>
        <dbReference type="ARBA" id="ARBA00022448"/>
    </source>
</evidence>
<sequence length="143" mass="16226">MSKHCIRLTVSAILSALISACATSPEQSLYDEIGGHKTLNTIYGVAITRIYTDPVIGHYFKGVPKKHLRDQLVLQTCELIGGPCEYDGKSMEESHKDLNIKEREFYILVEYVQGAMRDVGLTYQQENRILKKLAPIKYETVYL</sequence>
<keyword evidence="1" id="KW-0813">Transport</keyword>
<dbReference type="KEGG" id="amc:MADE_1004280"/>
<dbReference type="SUPFAM" id="SSF46458">
    <property type="entry name" value="Globin-like"/>
    <property type="match status" value="1"/>
</dbReference>
<keyword evidence="3 5" id="KW-0479">Metal-binding</keyword>
<keyword evidence="2 5" id="KW-0349">Heme</keyword>
<dbReference type="InterPro" id="IPR012292">
    <property type="entry name" value="Globin/Proto"/>
</dbReference>
<feature type="binding site" description="distal binding residue" evidence="5">
    <location>
        <position position="95"/>
    </location>
    <ligand>
        <name>heme</name>
        <dbReference type="ChEBI" id="CHEBI:30413"/>
    </ligand>
    <ligandPart>
        <name>Fe</name>
        <dbReference type="ChEBI" id="CHEBI:18248"/>
    </ligandPart>
</feature>
<dbReference type="InterPro" id="IPR009050">
    <property type="entry name" value="Globin-like_sf"/>
</dbReference>
<evidence type="ECO:0000256" key="5">
    <source>
        <dbReference type="PIRSR" id="PIRSR601486-1"/>
    </source>
</evidence>
<evidence type="ECO:0000256" key="6">
    <source>
        <dbReference type="SAM" id="SignalP"/>
    </source>
</evidence>
<evidence type="ECO:0000313" key="8">
    <source>
        <dbReference type="Proteomes" id="UP000001870"/>
    </source>
</evidence>
<accession>F2GAW3</accession>
<proteinExistence type="predicted"/>
<evidence type="ECO:0000256" key="2">
    <source>
        <dbReference type="ARBA" id="ARBA00022617"/>
    </source>
</evidence>
<name>F2GAW3_ALTMD</name>
<keyword evidence="8" id="KW-1185">Reference proteome</keyword>
<protein>
    <submittedName>
        <fullName evidence="7">Globin</fullName>
    </submittedName>
</protein>
<evidence type="ECO:0000313" key="7">
    <source>
        <dbReference type="EMBL" id="AEA97004.1"/>
    </source>
</evidence>
<keyword evidence="6" id="KW-0732">Signal</keyword>
<feature type="signal peptide" evidence="6">
    <location>
        <begin position="1"/>
        <end position="22"/>
    </location>
</feature>
<dbReference type="PROSITE" id="PS51257">
    <property type="entry name" value="PROKAR_LIPOPROTEIN"/>
    <property type="match status" value="1"/>
</dbReference>
<dbReference type="GO" id="GO:0046872">
    <property type="term" value="F:metal ion binding"/>
    <property type="evidence" value="ECO:0007669"/>
    <property type="project" value="UniProtKB-KW"/>
</dbReference>